<dbReference type="Pfam" id="PF12900">
    <property type="entry name" value="Pyridox_ox_2"/>
    <property type="match status" value="1"/>
</dbReference>
<evidence type="ECO:0000313" key="2">
    <source>
        <dbReference type="Proteomes" id="UP000182680"/>
    </source>
</evidence>
<comment type="caution">
    <text evidence="1">The sequence shown here is derived from an EMBL/GenBank/DDBJ whole genome shotgun (WGS) entry which is preliminary data.</text>
</comment>
<dbReference type="EMBL" id="FPIW01000056">
    <property type="protein sequence ID" value="SFW65828.1"/>
    <property type="molecule type" value="Genomic_DNA"/>
</dbReference>
<dbReference type="Proteomes" id="UP000182680">
    <property type="component" value="Unassembled WGS sequence"/>
</dbReference>
<dbReference type="Gene3D" id="2.30.110.10">
    <property type="entry name" value="Electron Transport, Fmn-binding Protein, Chain A"/>
    <property type="match status" value="1"/>
</dbReference>
<dbReference type="OMA" id="YIVPLNF"/>
<gene>
    <name evidence="1" type="ORF">SAMN02910291_02349</name>
</gene>
<sequence>MRKKNRECNDPAFFDEVFAAADEIFLAMHDGDYPYVLPLNFARLGQVIYIHCALEGHKLDCIRQNPRVAFTIIADVTIHREKSTTYFKSLCGKGLARIVEDEAEKGRALDAIAVRYAALCPQPAPSASIRRTGIVRIDIEELVGKRRQPSGAA</sequence>
<dbReference type="PANTHER" id="PTHR34071:SF2">
    <property type="entry name" value="FLAVIN-NUCLEOTIDE-BINDING PROTEIN"/>
    <property type="match status" value="1"/>
</dbReference>
<dbReference type="InterPro" id="IPR024747">
    <property type="entry name" value="Pyridox_Oxase-rel"/>
</dbReference>
<dbReference type="PANTHER" id="PTHR34071">
    <property type="entry name" value="5-NITROIMIDAZOLE ANTIBIOTICS RESISTANCE PROTEIN, NIMA-FAMILY-RELATED PROTEIN-RELATED"/>
    <property type="match status" value="1"/>
</dbReference>
<name>A0AA94HUJ3_DESDE</name>
<protein>
    <recommendedName>
        <fullName evidence="3">Pyridoxamine 5'-phosphate oxidase family protein</fullName>
    </recommendedName>
</protein>
<dbReference type="RefSeq" id="WP_012624164.1">
    <property type="nucleotide sequence ID" value="NZ_FPIW01000056.1"/>
</dbReference>
<proteinExistence type="predicted"/>
<evidence type="ECO:0008006" key="3">
    <source>
        <dbReference type="Google" id="ProtNLM"/>
    </source>
</evidence>
<organism evidence="1 2">
    <name type="scientific">Desulfovibrio desulfuricans</name>
    <dbReference type="NCBI Taxonomy" id="876"/>
    <lineage>
        <taxon>Bacteria</taxon>
        <taxon>Pseudomonadati</taxon>
        <taxon>Thermodesulfobacteriota</taxon>
        <taxon>Desulfovibrionia</taxon>
        <taxon>Desulfovibrionales</taxon>
        <taxon>Desulfovibrionaceae</taxon>
        <taxon>Desulfovibrio</taxon>
    </lineage>
</organism>
<evidence type="ECO:0000313" key="1">
    <source>
        <dbReference type="EMBL" id="SFW65828.1"/>
    </source>
</evidence>
<accession>A0AA94HUJ3</accession>
<dbReference type="InterPro" id="IPR012349">
    <property type="entry name" value="Split_barrel_FMN-bd"/>
</dbReference>
<dbReference type="SUPFAM" id="SSF50475">
    <property type="entry name" value="FMN-binding split barrel"/>
    <property type="match status" value="1"/>
</dbReference>
<dbReference type="AlphaFoldDB" id="A0AA94HUJ3"/>
<reference evidence="2" key="1">
    <citation type="submission" date="2016-11" db="EMBL/GenBank/DDBJ databases">
        <authorList>
            <person name="Jaros S."/>
            <person name="Januszkiewicz K."/>
            <person name="Wedrychowicz H."/>
        </authorList>
    </citation>
    <scope>NUCLEOTIDE SEQUENCE [LARGE SCALE GENOMIC DNA]</scope>
    <source>
        <strain evidence="2">DSM 7057</strain>
    </source>
</reference>